<dbReference type="EMBL" id="JBHRVU010000002">
    <property type="protein sequence ID" value="MFC3439769.1"/>
    <property type="molecule type" value="Genomic_DNA"/>
</dbReference>
<keyword evidence="2" id="KW-1185">Reference proteome</keyword>
<dbReference type="Proteomes" id="UP001595681">
    <property type="component" value="Unassembled WGS sequence"/>
</dbReference>
<protein>
    <submittedName>
        <fullName evidence="1">SIR2 family protein</fullName>
    </submittedName>
</protein>
<gene>
    <name evidence="1" type="ORF">ACFOKF_00845</name>
</gene>
<evidence type="ECO:0000313" key="1">
    <source>
        <dbReference type="EMBL" id="MFC3439769.1"/>
    </source>
</evidence>
<dbReference type="InterPro" id="IPR029035">
    <property type="entry name" value="DHS-like_NAD/FAD-binding_dom"/>
</dbReference>
<dbReference type="SUPFAM" id="SSF52467">
    <property type="entry name" value="DHS-like NAD/FAD-binding domain"/>
    <property type="match status" value="1"/>
</dbReference>
<proteinExistence type="predicted"/>
<sequence length="295" mass="33297">MDMHLRDSWQDETLLIQYLARQLVTGRLGLFLGAGVSGFYGLPDWDTLMERICAKHGESFGPGDDPIAKAAYIRAKFYKGDVNGFMSDLSAALYDGKTLDFAQIRQDATLAAIGSLVMSSKRGSAAKVFTLNYDDLLENYLEYHGFTTAIIWSDRHWAHNDDVVVYHPHGFLPLADRPMSDDLVLGSSDYQKVMQSDLWQPLLRTALRTHTFLYIGLSGKDLHLQALLHGVKDQHAIVDERIAYHTIRFAIAGKKDEIAPVLEEQGVFTHEIDGYKDLPDFLFRICQEARIIRTS</sequence>
<dbReference type="Pfam" id="PF13289">
    <property type="entry name" value="SIR2_2"/>
    <property type="match status" value="1"/>
</dbReference>
<reference evidence="2" key="1">
    <citation type="journal article" date="2019" name="Int. J. Syst. Evol. Microbiol.">
        <title>The Global Catalogue of Microorganisms (GCM) 10K type strain sequencing project: providing services to taxonomists for standard genome sequencing and annotation.</title>
        <authorList>
            <consortium name="The Broad Institute Genomics Platform"/>
            <consortium name="The Broad Institute Genome Sequencing Center for Infectious Disease"/>
            <person name="Wu L."/>
            <person name="Ma J."/>
        </authorList>
    </citation>
    <scope>NUCLEOTIDE SEQUENCE [LARGE SCALE GENOMIC DNA]</scope>
    <source>
        <strain evidence="2">CCM 7491</strain>
    </source>
</reference>
<name>A0ABV7N8F9_9SPHN</name>
<comment type="caution">
    <text evidence="1">The sequence shown here is derived from an EMBL/GenBank/DDBJ whole genome shotgun (WGS) entry which is preliminary data.</text>
</comment>
<dbReference type="RefSeq" id="WP_380792306.1">
    <property type="nucleotide sequence ID" value="NZ_JBHRVU010000002.1"/>
</dbReference>
<evidence type="ECO:0000313" key="2">
    <source>
        <dbReference type="Proteomes" id="UP001595681"/>
    </source>
</evidence>
<organism evidence="1 2">
    <name type="scientific">Sphingobium rhizovicinum</name>
    <dbReference type="NCBI Taxonomy" id="432308"/>
    <lineage>
        <taxon>Bacteria</taxon>
        <taxon>Pseudomonadati</taxon>
        <taxon>Pseudomonadota</taxon>
        <taxon>Alphaproteobacteria</taxon>
        <taxon>Sphingomonadales</taxon>
        <taxon>Sphingomonadaceae</taxon>
        <taxon>Sphingobium</taxon>
    </lineage>
</organism>
<accession>A0ABV7N8F9</accession>